<dbReference type="FunFam" id="1.20.930.60:FF:000002">
    <property type="entry name" value="Protein-glutamate O-methyltransferase C1393.13"/>
    <property type="match status" value="1"/>
</dbReference>
<comment type="domain">
    <text evidence="7">Subfamily III proteins have a conserved RTxK motif about 40-50 residues from the C-terminus; the threonine may be replaced by serine or cysteine.</text>
</comment>
<keyword evidence="3 7" id="KW-0479">Metal-binding</keyword>
<name>A0A383UQE8_BLUHO</name>
<keyword evidence="5 7" id="KW-0464">Manganese</keyword>
<dbReference type="VEuPathDB" id="FungiDB:BLGHR1_12692"/>
<evidence type="ECO:0000256" key="6">
    <source>
        <dbReference type="ARBA" id="ARBA00048809"/>
    </source>
</evidence>
<dbReference type="PANTHER" id="PTHR12260">
    <property type="entry name" value="DAMAGE-CONTROL PHOSPHATASE ARMT1"/>
    <property type="match status" value="1"/>
</dbReference>
<dbReference type="Pfam" id="PF01937">
    <property type="entry name" value="ARMT1-like_dom"/>
    <property type="match status" value="1"/>
</dbReference>
<dbReference type="InterPro" id="IPR039763">
    <property type="entry name" value="ARMT1"/>
</dbReference>
<dbReference type="Proteomes" id="UP000275772">
    <property type="component" value="Unassembled WGS sequence"/>
</dbReference>
<dbReference type="GO" id="GO:0097023">
    <property type="term" value="F:fructose 6-phosphate aldolase activity"/>
    <property type="evidence" value="ECO:0007669"/>
    <property type="project" value="RHEA"/>
</dbReference>
<dbReference type="EMBL" id="UNSH01000041">
    <property type="protein sequence ID" value="SZF01918.1"/>
    <property type="molecule type" value="Genomic_DNA"/>
</dbReference>
<proteinExistence type="inferred from homology"/>
<evidence type="ECO:0000256" key="5">
    <source>
        <dbReference type="ARBA" id="ARBA00023211"/>
    </source>
</evidence>
<evidence type="ECO:0000256" key="7">
    <source>
        <dbReference type="RuleBase" id="RU367030"/>
    </source>
</evidence>
<comment type="catalytic activity">
    <reaction evidence="1 7">
        <text>beta-D-fructose 1-phosphate + H2O = D-fructose + phosphate</text>
        <dbReference type="Rhea" id="RHEA:35603"/>
        <dbReference type="ChEBI" id="CHEBI:15377"/>
        <dbReference type="ChEBI" id="CHEBI:37721"/>
        <dbReference type="ChEBI" id="CHEBI:43474"/>
        <dbReference type="ChEBI" id="CHEBI:138881"/>
    </reaction>
</comment>
<evidence type="ECO:0000256" key="4">
    <source>
        <dbReference type="ARBA" id="ARBA00022801"/>
    </source>
</evidence>
<dbReference type="EC" id="3.1.3.-" evidence="7"/>
<dbReference type="GO" id="GO:0005634">
    <property type="term" value="C:nucleus"/>
    <property type="evidence" value="ECO:0007669"/>
    <property type="project" value="TreeGrafter"/>
</dbReference>
<dbReference type="AlphaFoldDB" id="A0A383UQE8"/>
<dbReference type="InterPro" id="IPR036075">
    <property type="entry name" value="ARMT-1-like_metal-bd_sf"/>
</dbReference>
<protein>
    <recommendedName>
        <fullName evidence="7">Sugar phosphate phosphatase</fullName>
        <ecNumber evidence="7">3.1.3.-</ecNumber>
    </recommendedName>
</protein>
<sequence length="478" mass="54481">MECDTTTPPYFTGDKSSFAYVSARDRWPIILTGIIDDVHKSISQTTDVPKREEGKLIVAEVAKLKYELQHDRPLIPLCDDGQHDVAEYNKELETLGNPSWFNTPWLFAECYLYRRIATYFTLSEHWKEYDVFAQKKISTFHSSRPAILELAFRYREIILKIRENGINSEGTLSSERILFNEIFELCLWGNATDLSLLTSLNYDDIQKLQGLQARKYSKKNILINDLEAVYDYLEKRRKTQSPNRKVDIILDNAGFELYVDLILAGFLLATGLATNIVLHAKSIPWFVSDVLPTDFSGLLKALATSQEFFSALSEDEKVLEKRPEPLSQEEVEVLLFLFEDWNHLHTDGKIELCTDRFWTQGGSFWRLPSQNPHLFHQLKQSELVIFKGDLNYRKLTCDASWDPTTPFTEALGPIGLGSGLNILALRTCKSDVIVGLKAGEDEELRNTVDGGGDTGARKWAWTGKWAVISFSQSKPCVD</sequence>
<dbReference type="SUPFAM" id="SSF111321">
    <property type="entry name" value="AF1104-like"/>
    <property type="match status" value="1"/>
</dbReference>
<dbReference type="PANTHER" id="PTHR12260:SF6">
    <property type="entry name" value="DAMAGE-CONTROL PHOSPHATASE ARMT1"/>
    <property type="match status" value="1"/>
</dbReference>
<accession>A0A383UQE8</accession>
<gene>
    <name evidence="9" type="ORF">BLGHR1_12692</name>
</gene>
<dbReference type="Gene3D" id="3.40.50.10880">
    <property type="entry name" value="Uncharacterised protein PF01937, DUF89, domain 3"/>
    <property type="match status" value="1"/>
</dbReference>
<reference evidence="9 10" key="1">
    <citation type="submission" date="2017-11" db="EMBL/GenBank/DDBJ databases">
        <authorList>
            <person name="Kracher B."/>
        </authorList>
    </citation>
    <scope>NUCLEOTIDE SEQUENCE [LARGE SCALE GENOMIC DNA]</scope>
    <source>
        <strain evidence="9 10">RACE1</strain>
    </source>
</reference>
<evidence type="ECO:0000259" key="8">
    <source>
        <dbReference type="Pfam" id="PF01937"/>
    </source>
</evidence>
<keyword evidence="4 7" id="KW-0378">Hydrolase</keyword>
<dbReference type="InterPro" id="IPR002791">
    <property type="entry name" value="ARMT1-like_metal-bd"/>
</dbReference>
<dbReference type="GO" id="GO:0103026">
    <property type="term" value="F:fructose-1-phosphatase activity"/>
    <property type="evidence" value="ECO:0007669"/>
    <property type="project" value="RHEA"/>
</dbReference>
<comment type="cofactor">
    <cofactor evidence="7">
        <name>Mn(2+)</name>
        <dbReference type="ChEBI" id="CHEBI:29035"/>
    </cofactor>
    <cofactor evidence="7">
        <name>Ni(2+)</name>
        <dbReference type="ChEBI" id="CHEBI:49786"/>
    </cofactor>
</comment>
<evidence type="ECO:0000256" key="2">
    <source>
        <dbReference type="ARBA" id="ARBA00009519"/>
    </source>
</evidence>
<evidence type="ECO:0000313" key="10">
    <source>
        <dbReference type="Proteomes" id="UP000275772"/>
    </source>
</evidence>
<evidence type="ECO:0000256" key="1">
    <source>
        <dbReference type="ARBA" id="ARBA00001326"/>
    </source>
</evidence>
<evidence type="ECO:0000313" key="9">
    <source>
        <dbReference type="EMBL" id="SZF01918.1"/>
    </source>
</evidence>
<dbReference type="Gene3D" id="1.20.930.60">
    <property type="match status" value="1"/>
</dbReference>
<organism evidence="9 10">
    <name type="scientific">Blumeria hordei</name>
    <name type="common">Barley powdery mildew</name>
    <name type="synonym">Blumeria graminis f. sp. hordei</name>
    <dbReference type="NCBI Taxonomy" id="2867405"/>
    <lineage>
        <taxon>Eukaryota</taxon>
        <taxon>Fungi</taxon>
        <taxon>Dikarya</taxon>
        <taxon>Ascomycota</taxon>
        <taxon>Pezizomycotina</taxon>
        <taxon>Leotiomycetes</taxon>
        <taxon>Erysiphales</taxon>
        <taxon>Erysiphaceae</taxon>
        <taxon>Blumeria</taxon>
    </lineage>
</organism>
<dbReference type="GO" id="GO:0006974">
    <property type="term" value="P:DNA damage response"/>
    <property type="evidence" value="ECO:0007669"/>
    <property type="project" value="TreeGrafter"/>
</dbReference>
<comment type="function">
    <text evidence="7">Metal-dependent phosphatase that shows phosphatase activity against several substrates, including fructose-1-phosphate and fructose-6-phosphate. Its preference for fructose-1-phosphate, a strong glycating agent that causes DNA damage rather than a canonical yeast metabolite, suggests a damage-control function in hexose phosphate metabolism.</text>
</comment>
<comment type="similarity">
    <text evidence="2 7">Belongs to the damage-control phosphatase family. Sugar phosphate phosphatase III subfamily.</text>
</comment>
<comment type="catalytic activity">
    <reaction evidence="6 7">
        <text>beta-D-fructose 6-phosphate = dihydroxyacetone + D-glyceraldehyde 3-phosphate</text>
        <dbReference type="Rhea" id="RHEA:28002"/>
        <dbReference type="ChEBI" id="CHEBI:16016"/>
        <dbReference type="ChEBI" id="CHEBI:57634"/>
        <dbReference type="ChEBI" id="CHEBI:59776"/>
    </reaction>
</comment>
<dbReference type="GO" id="GO:0046872">
    <property type="term" value="F:metal ion binding"/>
    <property type="evidence" value="ECO:0007669"/>
    <property type="project" value="UniProtKB-UniRule"/>
</dbReference>
<feature type="domain" description="Damage-control phosphatase ARMT1-like metal-binding" evidence="8">
    <location>
        <begin position="23"/>
        <end position="443"/>
    </location>
</feature>
<evidence type="ECO:0000256" key="3">
    <source>
        <dbReference type="ARBA" id="ARBA00022723"/>
    </source>
</evidence>